<evidence type="ECO:0000313" key="11">
    <source>
        <dbReference type="Proteomes" id="UP000298216"/>
    </source>
</evidence>
<evidence type="ECO:0000256" key="6">
    <source>
        <dbReference type="ARBA" id="ARBA00023237"/>
    </source>
</evidence>
<evidence type="ECO:0000256" key="7">
    <source>
        <dbReference type="RuleBase" id="RU003357"/>
    </source>
</evidence>
<dbReference type="Pfam" id="PF07715">
    <property type="entry name" value="Plug"/>
    <property type="match status" value="1"/>
</dbReference>
<keyword evidence="3" id="KW-0410">Iron transport</keyword>
<dbReference type="InterPro" id="IPR012910">
    <property type="entry name" value="Plug_dom"/>
</dbReference>
<protein>
    <submittedName>
        <fullName evidence="10">TonB-dependent receptor</fullName>
    </submittedName>
</protein>
<dbReference type="GO" id="GO:0006826">
    <property type="term" value="P:iron ion transport"/>
    <property type="evidence" value="ECO:0007669"/>
    <property type="project" value="UniProtKB-KW"/>
</dbReference>
<keyword evidence="5 7" id="KW-0472">Membrane</keyword>
<evidence type="ECO:0000256" key="1">
    <source>
        <dbReference type="ARBA" id="ARBA00004442"/>
    </source>
</evidence>
<accession>A0A4Y9S1T9</accession>
<keyword evidence="11" id="KW-1185">Reference proteome</keyword>
<dbReference type="PANTHER" id="PTHR40980:SF3">
    <property type="entry name" value="TONB-DEPENDENT RECEPTOR-LIKE BETA-BARREL DOMAIN-CONTAINING PROTEIN"/>
    <property type="match status" value="1"/>
</dbReference>
<feature type="signal peptide" evidence="8">
    <location>
        <begin position="1"/>
        <end position="24"/>
    </location>
</feature>
<keyword evidence="8" id="KW-0732">Signal</keyword>
<dbReference type="CDD" id="cd01347">
    <property type="entry name" value="ligand_gated_channel"/>
    <property type="match status" value="1"/>
</dbReference>
<evidence type="ECO:0000256" key="2">
    <source>
        <dbReference type="ARBA" id="ARBA00022448"/>
    </source>
</evidence>
<comment type="caution">
    <text evidence="10">The sequence shown here is derived from an EMBL/GenBank/DDBJ whole genome shotgun (WGS) entry which is preliminary data.</text>
</comment>
<dbReference type="AlphaFoldDB" id="A0A4Y9S1T9"/>
<feature type="chain" id="PRO_5021256706" evidence="8">
    <location>
        <begin position="25"/>
        <end position="997"/>
    </location>
</feature>
<dbReference type="SMART" id="SM00965">
    <property type="entry name" value="STN"/>
    <property type="match status" value="1"/>
</dbReference>
<dbReference type="Gene3D" id="3.55.50.30">
    <property type="match status" value="1"/>
</dbReference>
<reference evidence="10 11" key="1">
    <citation type="submission" date="2019-03" db="EMBL/GenBank/DDBJ databases">
        <title>Draft genome of Brevundimonas sp. a heavy metal resistant soil bacteria.</title>
        <authorList>
            <person name="Soto J."/>
        </authorList>
    </citation>
    <scope>NUCLEOTIDE SEQUENCE [LARGE SCALE GENOMIC DNA]</scope>
    <source>
        <strain evidence="10 11">B-10</strain>
    </source>
</reference>
<comment type="similarity">
    <text evidence="7">Belongs to the TonB-dependent receptor family.</text>
</comment>
<dbReference type="EMBL" id="SPVH01000001">
    <property type="protein sequence ID" value="TFW15133.1"/>
    <property type="molecule type" value="Genomic_DNA"/>
</dbReference>
<dbReference type="InterPro" id="IPR000531">
    <property type="entry name" value="Beta-barrel_TonB"/>
</dbReference>
<dbReference type="Proteomes" id="UP000298216">
    <property type="component" value="Unassembled WGS sequence"/>
</dbReference>
<dbReference type="InterPro" id="IPR037066">
    <property type="entry name" value="Plug_dom_sf"/>
</dbReference>
<keyword evidence="7" id="KW-0798">TonB box</keyword>
<dbReference type="Gene3D" id="2.170.130.10">
    <property type="entry name" value="TonB-dependent receptor, plug domain"/>
    <property type="match status" value="1"/>
</dbReference>
<dbReference type="GO" id="GO:0009279">
    <property type="term" value="C:cell outer membrane"/>
    <property type="evidence" value="ECO:0007669"/>
    <property type="project" value="UniProtKB-SubCell"/>
</dbReference>
<dbReference type="OrthoDB" id="5476657at2"/>
<evidence type="ECO:0000256" key="4">
    <source>
        <dbReference type="ARBA" id="ARBA00023004"/>
    </source>
</evidence>
<evidence type="ECO:0000256" key="3">
    <source>
        <dbReference type="ARBA" id="ARBA00022496"/>
    </source>
</evidence>
<proteinExistence type="inferred from homology"/>
<keyword evidence="3" id="KW-0406">Ion transport</keyword>
<dbReference type="Gene3D" id="2.40.170.20">
    <property type="entry name" value="TonB-dependent receptor, beta-barrel domain"/>
    <property type="match status" value="1"/>
</dbReference>
<feature type="domain" description="Secretin/TonB short N-terminal" evidence="9">
    <location>
        <begin position="56"/>
        <end position="106"/>
    </location>
</feature>
<keyword evidence="4" id="KW-0408">Iron</keyword>
<dbReference type="InterPro" id="IPR036942">
    <property type="entry name" value="Beta-barrel_TonB_sf"/>
</dbReference>
<keyword evidence="6" id="KW-0998">Cell outer membrane</keyword>
<dbReference type="RefSeq" id="WP_135193130.1">
    <property type="nucleotide sequence ID" value="NZ_SPVH01000001.1"/>
</dbReference>
<keyword evidence="2" id="KW-0813">Transport</keyword>
<evidence type="ECO:0000256" key="5">
    <source>
        <dbReference type="ARBA" id="ARBA00023136"/>
    </source>
</evidence>
<dbReference type="PANTHER" id="PTHR40980">
    <property type="entry name" value="PLUG DOMAIN-CONTAINING PROTEIN"/>
    <property type="match status" value="1"/>
</dbReference>
<gene>
    <name evidence="10" type="ORF">EGY25_00635</name>
</gene>
<dbReference type="Pfam" id="PF00593">
    <property type="entry name" value="TonB_dep_Rec_b-barrel"/>
    <property type="match status" value="1"/>
</dbReference>
<sequence length="997" mass="107694">MRKHLFLLLASTAIVPVAASPAWAQASVERSRTYSFNQPAQELETALIAFSRVTDLQVASSAADLESLRSAPLSGSMTAFAALAELTRGLPVDVRLSGRTVSVSRRSGETASAPAPTAAVIATRPIVQPPYPSETITALDEIVVTGFRSSLSRALSRKKAATGAQEVILAEDIGAFPDQNLAEALQRVPGVAITRDSGEGRQISLRGLGPDFTRTQLNGMEVLSNTASGLDSRSGASRSRSFDYSVFASELFNQVVVEKSYAAEQDEGGIGGTVSLRTAKPFDYQGRTFVANAKVQSNQYTDTPGPRLVALASDQWGDFGALVSVAYSSAETVEWGYRNWNWSKMNFGAANVGPGVSAEDRDRLVNATGAERAWNSRAQTYGTWFNERERIGLTTTLQYQPSDATDVTLDLMYGQLSNDRDEHVLGNAGTNGLSANDVRGTQVLQSVSLDRYNSITDAVVSGVDVRSESKPTVDQTEFWQSALNGRTMLTDNLEVSGLLGWSSSTFDSNWQRVYLESVGHTVSFSDLDTDNPVNTYDFDPADPDAWDLQSIQWRRDHIENEFYTGEAGLKWTPSAISTLKAGASFKKFTNSGFRYDATSNYENRNALASIPTILTNHSTALPYVVGDVAAIFEALGQDGSLDARNLSVGTDYSVEEQTVSAFGQYDLNTDIGPFGLRANIGVRYYDTELVSIGSSVTSAGLVPVEITNRYEGFLPALNIALDISPELVVRFGANRNISRPALGDLSAAATVRVAGYGGTISAGNPNLTPYTADSIEGAIEYYDGDRGYLGLSVFHKEMKSFVTTETSTVPYSETGYPLDLLEEGQDGSVVFNFTRPVNGPGAGIRGVELSARRDFDFLPAPFDGFGALANVTYADGETDVFYNGVAHRLSLVDLSKWSYNATLYYDSERVGGRMSMASRSRYRKGNGGNDNIGEYFAPSTVVDATAYYNVTPTVQIRVDALNITDEPVIQYADTDARRLMTSTVSGRTLSIGASIRF</sequence>
<dbReference type="SUPFAM" id="SSF56935">
    <property type="entry name" value="Porins"/>
    <property type="match status" value="1"/>
</dbReference>
<keyword evidence="10" id="KW-0675">Receptor</keyword>
<dbReference type="InterPro" id="IPR011662">
    <property type="entry name" value="Secretin/TonB_short_N"/>
</dbReference>
<evidence type="ECO:0000256" key="8">
    <source>
        <dbReference type="SAM" id="SignalP"/>
    </source>
</evidence>
<evidence type="ECO:0000313" key="10">
    <source>
        <dbReference type="EMBL" id="TFW15133.1"/>
    </source>
</evidence>
<dbReference type="NCBIfam" id="TIGR01782">
    <property type="entry name" value="TonB-Xanth-Caul"/>
    <property type="match status" value="1"/>
</dbReference>
<comment type="subcellular location">
    <subcellularLocation>
        <location evidence="1 7">Cell outer membrane</location>
    </subcellularLocation>
</comment>
<name>A0A4Y9S1T9_9CAUL</name>
<dbReference type="InterPro" id="IPR010104">
    <property type="entry name" value="TonB_rcpt_bac"/>
</dbReference>
<evidence type="ECO:0000259" key="9">
    <source>
        <dbReference type="SMART" id="SM00965"/>
    </source>
</evidence>
<organism evidence="10 11">
    <name type="scientific">Brevundimonas intermedia</name>
    <dbReference type="NCBI Taxonomy" id="74315"/>
    <lineage>
        <taxon>Bacteria</taxon>
        <taxon>Pseudomonadati</taxon>
        <taxon>Pseudomonadota</taxon>
        <taxon>Alphaproteobacteria</taxon>
        <taxon>Caulobacterales</taxon>
        <taxon>Caulobacteraceae</taxon>
        <taxon>Brevundimonas</taxon>
    </lineage>
</organism>